<dbReference type="EMBL" id="CAJNOM010000436">
    <property type="protein sequence ID" value="CAF1437175.1"/>
    <property type="molecule type" value="Genomic_DNA"/>
</dbReference>
<name>A0A815NP51_9BILA</name>
<dbReference type="AlphaFoldDB" id="A0A815NP51"/>
<accession>A0A815NP51</accession>
<protein>
    <submittedName>
        <fullName evidence="4">Uncharacterized protein</fullName>
    </submittedName>
</protein>
<dbReference type="Proteomes" id="UP000663877">
    <property type="component" value="Unassembled WGS sequence"/>
</dbReference>
<evidence type="ECO:0000313" key="5">
    <source>
        <dbReference type="Proteomes" id="UP000663832"/>
    </source>
</evidence>
<dbReference type="Proteomes" id="UP000663832">
    <property type="component" value="Unassembled WGS sequence"/>
</dbReference>
<feature type="region of interest" description="Disordered" evidence="1">
    <location>
        <begin position="69"/>
        <end position="95"/>
    </location>
</feature>
<dbReference type="EMBL" id="CAJNOM010000399">
    <property type="protein sequence ID" value="CAF1415830.1"/>
    <property type="molecule type" value="Genomic_DNA"/>
</dbReference>
<proteinExistence type="predicted"/>
<dbReference type="OrthoDB" id="10031777at2759"/>
<feature type="compositionally biased region" description="Polar residues" evidence="1">
    <location>
        <begin position="69"/>
        <end position="88"/>
    </location>
</feature>
<sequence length="511" mass="57872">MNTDNQQTKIDITNIITECNKTCKSPLTKSKVQMSRSHSPTLELLAAVQTKLDNYITSVSNTISISTVHEASSSPMHEEQQPTIHTRTSSSPSSLLLQKQIKSQKNLSIQPLDKVTYEETRTDNGNFKQKCSVEIWLPNACADNDEENTSRTVSRNSTSIEKISQPIPIESPRSGINVLPSTTINNQIKPSDEISLKNSEITIIPHVQNNEDYLIDRPEKRPRSSKTNSTAKSNNSRSMKNIKRSYVHRAASTSSSNKEIFHYEITEIPTTTRNFFPNLSQTYSPHQLKENIGSNNSSIRQYPKRKIIPTKQQFEQTHYPLKYNVHNPNDSTLNTSFNHSKVSVKILLGNTTPNRSTGMNNIISARLSHHRLPNHKSSGSDILPQTYLSPMIENYRTSTTSKFIDPLPIITAGKSNDLFHSTQRNISPRLPIRRDSLGNVSNSSNLLQYRNHGIEYISKRISPLHVFRSEHQPSTQSHLQLVQDQTSKHKQLVHLKYSKGENTNCNYLIPK</sequence>
<evidence type="ECO:0000313" key="2">
    <source>
        <dbReference type="EMBL" id="CAF1067852.1"/>
    </source>
</evidence>
<gene>
    <name evidence="2" type="ORF">BJG266_LOCUS19537</name>
    <name evidence="3" type="ORF">QVE165_LOCUS37864</name>
    <name evidence="4" type="ORF">QVE165_LOCUS39361</name>
</gene>
<comment type="caution">
    <text evidence="4">The sequence shown here is derived from an EMBL/GenBank/DDBJ whole genome shotgun (WGS) entry which is preliminary data.</text>
</comment>
<evidence type="ECO:0000313" key="3">
    <source>
        <dbReference type="EMBL" id="CAF1415830.1"/>
    </source>
</evidence>
<keyword evidence="5" id="KW-1185">Reference proteome</keyword>
<evidence type="ECO:0000256" key="1">
    <source>
        <dbReference type="SAM" id="MobiDB-lite"/>
    </source>
</evidence>
<feature type="compositionally biased region" description="Low complexity" evidence="1">
    <location>
        <begin position="225"/>
        <end position="238"/>
    </location>
</feature>
<organism evidence="4 5">
    <name type="scientific">Adineta steineri</name>
    <dbReference type="NCBI Taxonomy" id="433720"/>
    <lineage>
        <taxon>Eukaryota</taxon>
        <taxon>Metazoa</taxon>
        <taxon>Spiralia</taxon>
        <taxon>Gnathifera</taxon>
        <taxon>Rotifera</taxon>
        <taxon>Eurotatoria</taxon>
        <taxon>Bdelloidea</taxon>
        <taxon>Adinetida</taxon>
        <taxon>Adinetidae</taxon>
        <taxon>Adineta</taxon>
    </lineage>
</organism>
<reference evidence="4" key="1">
    <citation type="submission" date="2021-02" db="EMBL/GenBank/DDBJ databases">
        <authorList>
            <person name="Nowell W R."/>
        </authorList>
    </citation>
    <scope>NUCLEOTIDE SEQUENCE</scope>
</reference>
<dbReference type="EMBL" id="CAJNOI010000105">
    <property type="protein sequence ID" value="CAF1067852.1"/>
    <property type="molecule type" value="Genomic_DNA"/>
</dbReference>
<evidence type="ECO:0000313" key="4">
    <source>
        <dbReference type="EMBL" id="CAF1437175.1"/>
    </source>
</evidence>
<feature type="region of interest" description="Disordered" evidence="1">
    <location>
        <begin position="212"/>
        <end position="253"/>
    </location>
</feature>